<dbReference type="SUPFAM" id="SSF56925">
    <property type="entry name" value="OMPA-like"/>
    <property type="match status" value="1"/>
</dbReference>
<evidence type="ECO:0000313" key="3">
    <source>
        <dbReference type="Proteomes" id="UP000708576"/>
    </source>
</evidence>
<name>A0ABS5K407_9BACT</name>
<dbReference type="RefSeq" id="WP_212220080.1">
    <property type="nucleotide sequence ID" value="NZ_JAGUCO010000036.1"/>
</dbReference>
<proteinExistence type="predicted"/>
<evidence type="ECO:0008006" key="4">
    <source>
        <dbReference type="Google" id="ProtNLM"/>
    </source>
</evidence>
<dbReference type="InterPro" id="IPR011250">
    <property type="entry name" value="OMP/PagP_B-barrel"/>
</dbReference>
<protein>
    <recommendedName>
        <fullName evidence="4">Outer membrane protein beta-barrel domain-containing protein</fullName>
    </recommendedName>
</protein>
<gene>
    <name evidence="2" type="ORF">KEM10_22390</name>
</gene>
<reference evidence="2 3" key="1">
    <citation type="journal article" date="2015" name="Int. J. Syst. Evol. Microbiol.">
        <title>Carboxylicivirga linearis sp. nov., isolated from a sea cucumber culture pond.</title>
        <authorList>
            <person name="Wang F.Q."/>
            <person name="Zhou Y.X."/>
            <person name="Lin X.Z."/>
            <person name="Chen G.J."/>
            <person name="Du Z.J."/>
        </authorList>
    </citation>
    <scope>NUCLEOTIDE SEQUENCE [LARGE SCALE GENOMIC DNA]</scope>
    <source>
        <strain evidence="2 3">FB218</strain>
    </source>
</reference>
<feature type="signal peptide" evidence="1">
    <location>
        <begin position="1"/>
        <end position="19"/>
    </location>
</feature>
<dbReference type="EMBL" id="JAGUCO010000036">
    <property type="protein sequence ID" value="MBS2101051.1"/>
    <property type="molecule type" value="Genomic_DNA"/>
</dbReference>
<comment type="caution">
    <text evidence="2">The sequence shown here is derived from an EMBL/GenBank/DDBJ whole genome shotgun (WGS) entry which is preliminary data.</text>
</comment>
<accession>A0ABS5K407</accession>
<evidence type="ECO:0000256" key="1">
    <source>
        <dbReference type="SAM" id="SignalP"/>
    </source>
</evidence>
<dbReference type="Proteomes" id="UP000708576">
    <property type="component" value="Unassembled WGS sequence"/>
</dbReference>
<keyword evidence="3" id="KW-1185">Reference proteome</keyword>
<evidence type="ECO:0000313" key="2">
    <source>
        <dbReference type="EMBL" id="MBS2101051.1"/>
    </source>
</evidence>
<organism evidence="2 3">
    <name type="scientific">Carboxylicivirga linearis</name>
    <dbReference type="NCBI Taxonomy" id="1628157"/>
    <lineage>
        <taxon>Bacteria</taxon>
        <taxon>Pseudomonadati</taxon>
        <taxon>Bacteroidota</taxon>
        <taxon>Bacteroidia</taxon>
        <taxon>Marinilabiliales</taxon>
        <taxon>Marinilabiliaceae</taxon>
        <taxon>Carboxylicivirga</taxon>
    </lineage>
</organism>
<sequence length="160" mass="17325">MKKQILIAVMAIFSVGAFAQVNDNAIGLRFGGGNFFGAEISYQKGLSNINRLEADLGLYSYSDGSGFNLAGIYQWVWNIDGGFNWYAGPGAEIGSWSYKSSVTDDGNSGFYLGIGGQVGVEYNFDEIPLMLSVDTRPMIGLANSYNSFNFGLALGVRYVF</sequence>
<keyword evidence="1" id="KW-0732">Signal</keyword>
<feature type="chain" id="PRO_5046427552" description="Outer membrane protein beta-barrel domain-containing protein" evidence="1">
    <location>
        <begin position="20"/>
        <end position="160"/>
    </location>
</feature>